<evidence type="ECO:0008006" key="5">
    <source>
        <dbReference type="Google" id="ProtNLM"/>
    </source>
</evidence>
<evidence type="ECO:0000256" key="2">
    <source>
        <dbReference type="SAM" id="MobiDB-lite"/>
    </source>
</evidence>
<dbReference type="InterPro" id="IPR009094">
    <property type="entry name" value="DiS-bond_isomerase_DsbC/G_N_sf"/>
</dbReference>
<evidence type="ECO:0000313" key="4">
    <source>
        <dbReference type="Proteomes" id="UP000075573"/>
    </source>
</evidence>
<feature type="region of interest" description="Disordered" evidence="2">
    <location>
        <begin position="1"/>
        <end position="26"/>
    </location>
</feature>
<dbReference type="Proteomes" id="UP000075573">
    <property type="component" value="Unassembled WGS sequence"/>
</dbReference>
<evidence type="ECO:0000256" key="1">
    <source>
        <dbReference type="SAM" id="Coils"/>
    </source>
</evidence>
<dbReference type="Gene3D" id="3.10.450.70">
    <property type="entry name" value="Disulphide bond isomerase, DsbC/G, N-terminal"/>
    <property type="match status" value="1"/>
</dbReference>
<dbReference type="SUPFAM" id="SSF52833">
    <property type="entry name" value="Thioredoxin-like"/>
    <property type="match status" value="1"/>
</dbReference>
<dbReference type="InterPro" id="IPR051470">
    <property type="entry name" value="Thiol:disulfide_interchange"/>
</dbReference>
<organism evidence="3 4">
    <name type="scientific">Gluconobacter potus</name>
    <dbReference type="NCBI Taxonomy" id="2724927"/>
    <lineage>
        <taxon>Bacteria</taxon>
        <taxon>Pseudomonadati</taxon>
        <taxon>Pseudomonadota</taxon>
        <taxon>Alphaproteobacteria</taxon>
        <taxon>Acetobacterales</taxon>
        <taxon>Acetobacteraceae</taxon>
        <taxon>Gluconobacter</taxon>
    </lineage>
</organism>
<proteinExistence type="predicted"/>
<sequence>MTLTATAPANAQAAGGQTSASSGAPSAPQLPAFLVNMERGGTKLSDLGNDLGIQGFLAESPAGKMQPIYLRPDGSVMVGILVDPNGNNVTENQLNRLRKRLDVLNHRFDETSKAARSALGDTQQSAAPTDDIARSPIPVADGPAPASAAQNLESSTGSLHAAQASATQYVSPFHWSEFQQDADATGYFDIGSPKARVVYFVADPQCPFCHKAWAQLRPLIEGGKIRVRVIIVDILPGSAPKAQMLLSNKDIDKAWLRGEGSVEGYPITQTVQPSAQAWAQAGRVLAFNDGFRARYVPGGTPFLAYQGRDGVFYSASGPASLQDFLKEAVQ</sequence>
<feature type="coiled-coil region" evidence="1">
    <location>
        <begin position="87"/>
        <end position="114"/>
    </location>
</feature>
<dbReference type="InterPro" id="IPR036249">
    <property type="entry name" value="Thioredoxin-like_sf"/>
</dbReference>
<keyword evidence="1" id="KW-0175">Coiled coil</keyword>
<dbReference type="PANTHER" id="PTHR35272:SF4">
    <property type="entry name" value="THIOL:DISULFIDE INTERCHANGE PROTEIN DSBG"/>
    <property type="match status" value="1"/>
</dbReference>
<reference evidence="3 4" key="1">
    <citation type="submission" date="2015-06" db="EMBL/GenBank/DDBJ databases">
        <title>Improved classification and identification of acetic acid bacteria using matrix-assisted laser desorption/ionization time-of-flight mass spectrometry; Gluconobacter nephelii and Gluconobacter uchimurae are later heterotypic synonyms of Gluconobacter japonicus and Gluconobacter oxydans, respectively.</title>
        <authorList>
            <person name="Li L."/>
            <person name="Cleenwerck I."/>
            <person name="De Vuyst L."/>
            <person name="Vandamme P."/>
        </authorList>
    </citation>
    <scope>NUCLEOTIDE SEQUENCE [LARGE SCALE GENOMIC DNA]</scope>
    <source>
        <strain evidence="3 4">LMG 1764</strain>
    </source>
</reference>
<feature type="region of interest" description="Disordered" evidence="2">
    <location>
        <begin position="114"/>
        <end position="155"/>
    </location>
</feature>
<name>A0A149QXK6_9PROT</name>
<accession>A0A149QXK6</accession>
<dbReference type="Gene3D" id="3.40.30.10">
    <property type="entry name" value="Glutaredoxin"/>
    <property type="match status" value="1"/>
</dbReference>
<dbReference type="AlphaFoldDB" id="A0A149QXK6"/>
<evidence type="ECO:0000313" key="3">
    <source>
        <dbReference type="EMBL" id="KXV02030.1"/>
    </source>
</evidence>
<dbReference type="PATRIC" id="fig|442.7.peg.2338"/>
<protein>
    <recommendedName>
        <fullName evidence="5">Thioredoxin-like fold domain-containing protein</fullName>
    </recommendedName>
</protein>
<dbReference type="PANTHER" id="PTHR35272">
    <property type="entry name" value="THIOL:DISULFIDE INTERCHANGE PROTEIN DSBC-RELATED"/>
    <property type="match status" value="1"/>
</dbReference>
<comment type="caution">
    <text evidence="3">The sequence shown here is derived from an EMBL/GenBank/DDBJ whole genome shotgun (WGS) entry which is preliminary data.</text>
</comment>
<dbReference type="EMBL" id="LHZB01000104">
    <property type="protein sequence ID" value="KXV02030.1"/>
    <property type="molecule type" value="Genomic_DNA"/>
</dbReference>
<dbReference type="GO" id="GO:0042597">
    <property type="term" value="C:periplasmic space"/>
    <property type="evidence" value="ECO:0007669"/>
    <property type="project" value="InterPro"/>
</dbReference>
<gene>
    <name evidence="3" type="ORF">AD929_04290</name>
</gene>